<organism evidence="1 2">
    <name type="scientific">Kibdelosporangium banguiense</name>
    <dbReference type="NCBI Taxonomy" id="1365924"/>
    <lineage>
        <taxon>Bacteria</taxon>
        <taxon>Bacillati</taxon>
        <taxon>Actinomycetota</taxon>
        <taxon>Actinomycetes</taxon>
        <taxon>Pseudonocardiales</taxon>
        <taxon>Pseudonocardiaceae</taxon>
        <taxon>Kibdelosporangium</taxon>
    </lineage>
</organism>
<dbReference type="Gene3D" id="1.20.58.480">
    <property type="match status" value="1"/>
</dbReference>
<dbReference type="EMBL" id="JAGINW010000001">
    <property type="protein sequence ID" value="MBP2326415.1"/>
    <property type="molecule type" value="Genomic_DNA"/>
</dbReference>
<dbReference type="PANTHER" id="PTHR10138">
    <property type="entry name" value="TRYPTOPHAN 2,3-DIOXYGENASE"/>
    <property type="match status" value="1"/>
</dbReference>
<dbReference type="InterPro" id="IPR004981">
    <property type="entry name" value="Trp_2_3_dOase"/>
</dbReference>
<dbReference type="SUPFAM" id="SSF140959">
    <property type="entry name" value="Indolic compounds 2,3-dioxygenase-like"/>
    <property type="match status" value="1"/>
</dbReference>
<gene>
    <name evidence="1" type="ORF">JOF56_006800</name>
</gene>
<name>A0ABS4TPT6_9PSEU</name>
<comment type="caution">
    <text evidence="1">The sequence shown here is derived from an EMBL/GenBank/DDBJ whole genome shotgun (WGS) entry which is preliminary data.</text>
</comment>
<dbReference type="InterPro" id="IPR037217">
    <property type="entry name" value="Trp/Indoleamine_2_3_dOase-like"/>
</dbReference>
<accession>A0ABS4TPT6</accession>
<reference evidence="1 2" key="1">
    <citation type="submission" date="2021-03" db="EMBL/GenBank/DDBJ databases">
        <title>Sequencing the genomes of 1000 actinobacteria strains.</title>
        <authorList>
            <person name="Klenk H.-P."/>
        </authorList>
    </citation>
    <scope>NUCLEOTIDE SEQUENCE [LARGE SCALE GENOMIC DNA]</scope>
    <source>
        <strain evidence="1 2">DSM 46670</strain>
    </source>
</reference>
<keyword evidence="2" id="KW-1185">Reference proteome</keyword>
<dbReference type="RefSeq" id="WP_209643484.1">
    <property type="nucleotide sequence ID" value="NZ_JAGINW010000001.1"/>
</dbReference>
<dbReference type="Proteomes" id="UP001519332">
    <property type="component" value="Unassembled WGS sequence"/>
</dbReference>
<proteinExistence type="predicted"/>
<sequence length="400" mass="44327">MQELDEWLTGLTVAGFPYEAIVEEFHRVGKHFVSADLMEALDRVRTTVRVLESFLDTALDKWDERYDYQTYLSLGVLPLPGASRDIDTETAARQRDRLVVQLIADTLRFELDVADGNTHRFPEQRPDAKTVSKRYRLGIRAVQPLLDRLGAAKHITADDPEEAARQLCAFVEADRSAAEQQMLTLSNLPVYVSHDEYMFIRVLQSFETTFALLSVCLRSAVAAISAGDPASAVGCLQSARTALDEAARLFSLLATTQVASFQRFRMYTEGASAIQSRNYKTIESLCRVPDQSRLDSAAYLSVPEVRDRVLAGQATLDEVIQDAAAGGKLDPAARAELETAMHAFAKTLLQWRQTHYSLAVRMLGNRSGTGYTEGTPYLDSVRKIPVFPGIEAKDGKGEPS</sequence>
<dbReference type="PANTHER" id="PTHR10138:SF0">
    <property type="entry name" value="TRYPTOPHAN 2,3-DIOXYGENASE"/>
    <property type="match status" value="1"/>
</dbReference>
<evidence type="ECO:0000313" key="1">
    <source>
        <dbReference type="EMBL" id="MBP2326415.1"/>
    </source>
</evidence>
<protein>
    <submittedName>
        <fullName evidence="1">Tryptophan 2,3-dioxygenase</fullName>
    </submittedName>
</protein>
<evidence type="ECO:0000313" key="2">
    <source>
        <dbReference type="Proteomes" id="UP001519332"/>
    </source>
</evidence>